<accession>A0A2J6WJX5</accession>
<sequence length="170" mass="19986">MKIFFEQIKQDGNVVKTNFDFEVEDVVFSVRDFNGKLYPIKKGYILDGDIKLVISDKCDRCLKNFDETFNEHITVEIVRELSTDEDEEKELEDDDMGFYHVKEDFINIHEILFQEAMLIRPMKRLCNENCKGICPVCGKDLNEDKCSCTNELDDRWKALTKLLQNNKIEV</sequence>
<dbReference type="PANTHER" id="PTHR34374">
    <property type="entry name" value="LARGE RIBOSOMAL RNA SUBUNIT ACCUMULATION PROTEIN YCED HOMOLOG 1, CHLOROPLASTIC"/>
    <property type="match status" value="1"/>
</dbReference>
<evidence type="ECO:0008006" key="3">
    <source>
        <dbReference type="Google" id="ProtNLM"/>
    </source>
</evidence>
<name>A0A2J6WJX5_9BACT</name>
<dbReference type="AlphaFoldDB" id="A0A2J6WJX5"/>
<organism evidence="1 2">
    <name type="scientific">Calditerrivibrio nitroreducens</name>
    <dbReference type="NCBI Taxonomy" id="477976"/>
    <lineage>
        <taxon>Bacteria</taxon>
        <taxon>Pseudomonadati</taxon>
        <taxon>Deferribacterota</taxon>
        <taxon>Deferribacteres</taxon>
        <taxon>Deferribacterales</taxon>
        <taxon>Calditerrivibrionaceae</taxon>
    </lineage>
</organism>
<evidence type="ECO:0000313" key="2">
    <source>
        <dbReference type="Proteomes" id="UP000242881"/>
    </source>
</evidence>
<protein>
    <recommendedName>
        <fullName evidence="3">DUF177 domain-containing protein</fullName>
    </recommendedName>
</protein>
<dbReference type="PANTHER" id="PTHR34374:SF1">
    <property type="entry name" value="LARGE RIBOSOMAL RNA SUBUNIT ACCUMULATION PROTEIN YCED HOMOLOG 1, CHLOROPLASTIC"/>
    <property type="match status" value="1"/>
</dbReference>
<evidence type="ECO:0000313" key="1">
    <source>
        <dbReference type="EMBL" id="PMP70694.1"/>
    </source>
</evidence>
<dbReference type="RefSeq" id="WP_424605247.1">
    <property type="nucleotide sequence ID" value="NZ_JBNAVA010000003.1"/>
</dbReference>
<dbReference type="Proteomes" id="UP000242881">
    <property type="component" value="Unassembled WGS sequence"/>
</dbReference>
<proteinExistence type="predicted"/>
<dbReference type="EMBL" id="PNIN01000050">
    <property type="protein sequence ID" value="PMP70694.1"/>
    <property type="molecule type" value="Genomic_DNA"/>
</dbReference>
<gene>
    <name evidence="1" type="ORF">C0187_05155</name>
</gene>
<comment type="caution">
    <text evidence="1">The sequence shown here is derived from an EMBL/GenBank/DDBJ whole genome shotgun (WGS) entry which is preliminary data.</text>
</comment>
<dbReference type="Pfam" id="PF02620">
    <property type="entry name" value="YceD"/>
    <property type="match status" value="1"/>
</dbReference>
<reference evidence="1 2" key="1">
    <citation type="submission" date="2018-01" db="EMBL/GenBank/DDBJ databases">
        <title>Metagenomic assembled genomes from two thermal pools in the Uzon Caldera, Kamchatka, Russia.</title>
        <authorList>
            <person name="Wilkins L."/>
            <person name="Ettinger C."/>
        </authorList>
    </citation>
    <scope>NUCLEOTIDE SEQUENCE [LARGE SCALE GENOMIC DNA]</scope>
    <source>
        <strain evidence="1">ZAV-05</strain>
    </source>
</reference>
<dbReference type="InterPro" id="IPR003772">
    <property type="entry name" value="YceD"/>
</dbReference>